<feature type="transmembrane region" description="Helical" evidence="4">
    <location>
        <begin position="6"/>
        <end position="26"/>
    </location>
</feature>
<dbReference type="InterPro" id="IPR018062">
    <property type="entry name" value="HTH_AraC-typ_CS"/>
</dbReference>
<evidence type="ECO:0000256" key="2">
    <source>
        <dbReference type="ARBA" id="ARBA00023125"/>
    </source>
</evidence>
<dbReference type="GO" id="GO:0043565">
    <property type="term" value="F:sequence-specific DNA binding"/>
    <property type="evidence" value="ECO:0007669"/>
    <property type="project" value="InterPro"/>
</dbReference>
<keyword evidence="4" id="KW-0472">Membrane</keyword>
<dbReference type="InterPro" id="IPR018060">
    <property type="entry name" value="HTH_AraC"/>
</dbReference>
<dbReference type="PROSITE" id="PS00041">
    <property type="entry name" value="HTH_ARAC_FAMILY_1"/>
    <property type="match status" value="1"/>
</dbReference>
<keyword evidence="1" id="KW-0805">Transcription regulation</keyword>
<dbReference type="PANTHER" id="PTHR43280">
    <property type="entry name" value="ARAC-FAMILY TRANSCRIPTIONAL REGULATOR"/>
    <property type="match status" value="1"/>
</dbReference>
<dbReference type="Gene3D" id="1.10.10.60">
    <property type="entry name" value="Homeodomain-like"/>
    <property type="match status" value="2"/>
</dbReference>
<dbReference type="PROSITE" id="PS01124">
    <property type="entry name" value="HTH_ARAC_FAMILY_2"/>
    <property type="match status" value="1"/>
</dbReference>
<dbReference type="OrthoDB" id="9779074at2"/>
<proteinExistence type="predicted"/>
<evidence type="ECO:0000313" key="7">
    <source>
        <dbReference type="Proteomes" id="UP000215214"/>
    </source>
</evidence>
<dbReference type="KEGG" id="tje:TJEJU_3991"/>
<dbReference type="InterPro" id="IPR009057">
    <property type="entry name" value="Homeodomain-like_sf"/>
</dbReference>
<feature type="transmembrane region" description="Helical" evidence="4">
    <location>
        <begin position="99"/>
        <end position="119"/>
    </location>
</feature>
<keyword evidence="2 6" id="KW-0238">DNA-binding</keyword>
<dbReference type="EMBL" id="LT899436">
    <property type="protein sequence ID" value="SNR17619.1"/>
    <property type="molecule type" value="Genomic_DNA"/>
</dbReference>
<gene>
    <name evidence="6" type="ORF">TJEJU_3991</name>
</gene>
<evidence type="ECO:0000256" key="4">
    <source>
        <dbReference type="SAM" id="Phobius"/>
    </source>
</evidence>
<keyword evidence="4" id="KW-0812">Transmembrane</keyword>
<organism evidence="6 7">
    <name type="scientific">Tenacibaculum jejuense</name>
    <dbReference type="NCBI Taxonomy" id="584609"/>
    <lineage>
        <taxon>Bacteria</taxon>
        <taxon>Pseudomonadati</taxon>
        <taxon>Bacteroidota</taxon>
        <taxon>Flavobacteriia</taxon>
        <taxon>Flavobacteriales</taxon>
        <taxon>Flavobacteriaceae</taxon>
        <taxon>Tenacibaculum</taxon>
    </lineage>
</organism>
<evidence type="ECO:0000259" key="5">
    <source>
        <dbReference type="PROSITE" id="PS01124"/>
    </source>
</evidence>
<keyword evidence="4" id="KW-1133">Transmembrane helix</keyword>
<feature type="transmembrane region" description="Helical" evidence="4">
    <location>
        <begin position="70"/>
        <end position="92"/>
    </location>
</feature>
<protein>
    <submittedName>
        <fullName evidence="6">DNA-binding domain-containing protein, AraC-type</fullName>
    </submittedName>
</protein>
<dbReference type="InterPro" id="IPR020449">
    <property type="entry name" value="Tscrpt_reg_AraC-type_HTH"/>
</dbReference>
<dbReference type="AlphaFoldDB" id="A0A238UEL1"/>
<dbReference type="PANTHER" id="PTHR43280:SF29">
    <property type="entry name" value="ARAC-FAMILY TRANSCRIPTIONAL REGULATOR"/>
    <property type="match status" value="1"/>
</dbReference>
<evidence type="ECO:0000313" key="6">
    <source>
        <dbReference type="EMBL" id="SNR17619.1"/>
    </source>
</evidence>
<feature type="transmembrane region" description="Helical" evidence="4">
    <location>
        <begin position="214"/>
        <end position="232"/>
    </location>
</feature>
<feature type="domain" description="HTH araC/xylS-type" evidence="5">
    <location>
        <begin position="263"/>
        <end position="370"/>
    </location>
</feature>
<dbReference type="RefSeq" id="WP_095074814.1">
    <property type="nucleotide sequence ID" value="NZ_LT899436.1"/>
</dbReference>
<evidence type="ECO:0000256" key="1">
    <source>
        <dbReference type="ARBA" id="ARBA00023015"/>
    </source>
</evidence>
<feature type="transmembrane region" description="Helical" evidence="4">
    <location>
        <begin position="38"/>
        <end position="58"/>
    </location>
</feature>
<name>A0A238UEL1_9FLAO</name>
<keyword evidence="3" id="KW-0804">Transcription</keyword>
<reference evidence="6 7" key="1">
    <citation type="submission" date="2017-07" db="EMBL/GenBank/DDBJ databases">
        <authorList>
            <person name="Sun Z.S."/>
            <person name="Albrecht U."/>
            <person name="Echele G."/>
            <person name="Lee C.C."/>
        </authorList>
    </citation>
    <scope>NUCLEOTIDE SEQUENCE [LARGE SCALE GENOMIC DNA]</scope>
    <source>
        <strain evidence="7">type strain: KCTC 22618</strain>
    </source>
</reference>
<dbReference type="PRINTS" id="PR00032">
    <property type="entry name" value="HTHARAC"/>
</dbReference>
<dbReference type="SMART" id="SM00342">
    <property type="entry name" value="HTH_ARAC"/>
    <property type="match status" value="1"/>
</dbReference>
<dbReference type="GO" id="GO:0003700">
    <property type="term" value="F:DNA-binding transcription factor activity"/>
    <property type="evidence" value="ECO:0007669"/>
    <property type="project" value="InterPro"/>
</dbReference>
<keyword evidence="7" id="KW-1185">Reference proteome</keyword>
<dbReference type="Pfam" id="PF12833">
    <property type="entry name" value="HTH_18"/>
    <property type="match status" value="1"/>
</dbReference>
<dbReference type="Gene3D" id="1.20.1070.10">
    <property type="entry name" value="Rhodopsin 7-helix transmembrane proteins"/>
    <property type="match status" value="1"/>
</dbReference>
<evidence type="ECO:0000256" key="3">
    <source>
        <dbReference type="ARBA" id="ARBA00023163"/>
    </source>
</evidence>
<feature type="transmembrane region" description="Helical" evidence="4">
    <location>
        <begin position="181"/>
        <end position="202"/>
    </location>
</feature>
<dbReference type="Proteomes" id="UP000215214">
    <property type="component" value="Chromosome TJEJU"/>
</dbReference>
<sequence>MEKVSVIAVLGFIIFLLFLFFAGFLLTVKTNKKLGNRLLAFFLIVTALDISVFFYSMFVTPNLNLEMLRIKLSAFKDPLLFLYVLSVIYSNFKLKKIHVLHSLFWVVSIGILLPNFFLVDTSAKEVFLNNYDDNWEIQFLDFAGHFVSLGYFLATLYYVLRYRKLILENYTNSDVLKNYNWLKQLLILITIGHVLTLIKGYARDTIENDEVTQVLRIVVLLFGVFFIFWLFLKALHSPKLFRGIDVHLSTSKEIEKEVDENNTKVEDLKNYMITKEPFLNPDLTIRKLAENMQMPMRDLSVLINQNLNQHFFDFINGYRIEKAKKILSDTSKSKVTVLEILYEVGFNSKSSFNTAFKKHTGKTPTQYRKSVV</sequence>
<accession>A0A238UEL1</accession>
<dbReference type="SUPFAM" id="SSF46689">
    <property type="entry name" value="Homeodomain-like"/>
    <property type="match status" value="1"/>
</dbReference>
<feature type="transmembrane region" description="Helical" evidence="4">
    <location>
        <begin position="139"/>
        <end position="160"/>
    </location>
</feature>